<keyword evidence="1" id="KW-0472">Membrane</keyword>
<feature type="transmembrane region" description="Helical" evidence="1">
    <location>
        <begin position="126"/>
        <end position="145"/>
    </location>
</feature>
<dbReference type="InParanoid" id="C5L4L1"/>
<feature type="transmembrane region" description="Helical" evidence="1">
    <location>
        <begin position="31"/>
        <end position="51"/>
    </location>
</feature>
<proteinExistence type="predicted"/>
<dbReference type="Pfam" id="PF07786">
    <property type="entry name" value="HGSNAT_cat"/>
    <property type="match status" value="1"/>
</dbReference>
<dbReference type="AlphaFoldDB" id="C5L4L1"/>
<keyword evidence="1" id="KW-0812">Transmembrane</keyword>
<dbReference type="OrthoDB" id="439059at2759"/>
<name>C5L4L1_PERM5</name>
<dbReference type="OMA" id="CWETERS"/>
<feature type="transmembrane region" description="Helical" evidence="1">
    <location>
        <begin position="253"/>
        <end position="271"/>
    </location>
</feature>
<dbReference type="GeneID" id="9064563"/>
<evidence type="ECO:0000259" key="2">
    <source>
        <dbReference type="Pfam" id="PF07786"/>
    </source>
</evidence>
<feature type="transmembrane region" description="Helical" evidence="1">
    <location>
        <begin position="334"/>
        <end position="353"/>
    </location>
</feature>
<evidence type="ECO:0000313" key="3">
    <source>
        <dbReference type="EMBL" id="EER08342.1"/>
    </source>
</evidence>
<evidence type="ECO:0000256" key="1">
    <source>
        <dbReference type="SAM" id="Phobius"/>
    </source>
</evidence>
<feature type="transmembrane region" description="Helical" evidence="1">
    <location>
        <begin position="204"/>
        <end position="223"/>
    </location>
</feature>
<dbReference type="InterPro" id="IPR012429">
    <property type="entry name" value="HGSNAT_cat"/>
</dbReference>
<sequence>MSRHDSEFADPTTYMIEETWVNFSLPSIKSATVLILLGLVISCSLCATHFLTQRERAIHKGTLVGFTPVSSADEKLRPTPKPRYPAVDYFRGLNVVFVVIFHLMWALGVCKMIPNQPRIYQYNLPITGYLCFAAIYSTSFVWGNLTRPIHPYIQYFIFSLTCTLCIYIVCWETERSGVCIIMLCVGLSLAIVHEDRIKWRNVIVRTLKLGAAAGAISAITYTFIPKAPIYFGAIHCIALNTLLTMFFVRTPRIALIGFICIQIYTMAGNVFPLEVPSDRPSADTTPWFHNLGYCLLGVWLHSVGIHKITAIELIPGKPMHLEDTVFTFIGRHALMVYLAHMIPVLVVVGLSILRES</sequence>
<protein>
    <recommendedName>
        <fullName evidence="2">Heparan-alpha-glucosaminide N-acetyltransferase catalytic domain-containing protein</fullName>
    </recommendedName>
</protein>
<gene>
    <name evidence="3" type="ORF">Pmar_PMAR002718</name>
</gene>
<feature type="domain" description="Heparan-alpha-glucosaminide N-acetyltransferase catalytic" evidence="2">
    <location>
        <begin position="174"/>
        <end position="341"/>
    </location>
</feature>
<accession>C5L4L1</accession>
<dbReference type="EMBL" id="GG679091">
    <property type="protein sequence ID" value="EER08342.1"/>
    <property type="molecule type" value="Genomic_DNA"/>
</dbReference>
<evidence type="ECO:0000313" key="4">
    <source>
        <dbReference type="Proteomes" id="UP000007800"/>
    </source>
</evidence>
<organism evidence="4">
    <name type="scientific">Perkinsus marinus (strain ATCC 50983 / TXsc)</name>
    <dbReference type="NCBI Taxonomy" id="423536"/>
    <lineage>
        <taxon>Eukaryota</taxon>
        <taxon>Sar</taxon>
        <taxon>Alveolata</taxon>
        <taxon>Perkinsozoa</taxon>
        <taxon>Perkinsea</taxon>
        <taxon>Perkinsida</taxon>
        <taxon>Perkinsidae</taxon>
        <taxon>Perkinsus</taxon>
    </lineage>
</organism>
<feature type="transmembrane region" description="Helical" evidence="1">
    <location>
        <begin position="152"/>
        <end position="169"/>
    </location>
</feature>
<keyword evidence="1" id="KW-1133">Transmembrane helix</keyword>
<feature type="transmembrane region" description="Helical" evidence="1">
    <location>
        <begin position="93"/>
        <end position="114"/>
    </location>
</feature>
<keyword evidence="4" id="KW-1185">Reference proteome</keyword>
<feature type="transmembrane region" description="Helical" evidence="1">
    <location>
        <begin position="229"/>
        <end position="248"/>
    </location>
</feature>
<feature type="transmembrane region" description="Helical" evidence="1">
    <location>
        <begin position="175"/>
        <end position="192"/>
    </location>
</feature>
<reference evidence="3 4" key="1">
    <citation type="submission" date="2008-07" db="EMBL/GenBank/DDBJ databases">
        <authorList>
            <person name="El-Sayed N."/>
            <person name="Caler E."/>
            <person name="Inman J."/>
            <person name="Amedeo P."/>
            <person name="Hass B."/>
            <person name="Wortman J."/>
        </authorList>
    </citation>
    <scope>NUCLEOTIDE SEQUENCE [LARGE SCALE GENOMIC DNA]</scope>
    <source>
        <strain evidence="4">ATCC 50983 / TXsc</strain>
    </source>
</reference>
<dbReference type="RefSeq" id="XP_002776526.1">
    <property type="nucleotide sequence ID" value="XM_002776480.1"/>
</dbReference>
<dbReference type="Proteomes" id="UP000007800">
    <property type="component" value="Unassembled WGS sequence"/>
</dbReference>